<sequence length="364" mass="38928">MNRLAKPKTMPATEAAPQALGRVTVSDVAERAGVSVMTVSRALSGKGYVAEATRQKVLEVAQAMGYVANLGAKALKGGRTRVLGLLVSDFQSPVIAAIINAISRVVKQVGMDLILYDLAAADAARPEVVPLLSSLCDGLLLILPGAYAEQLEQFQGMTQPVVLVNYWRAPTTLPVVRADNYEGAHALCRHLAELGHRRIAFVRGTSHSGQSQERERGYLAALAQSGITPDPQLLRQGDFGQRSGFEQGQALLQLADPPTAIFCANDLMALGALDAVRAAGLQVPQQLSVAGFDDIPAAAQSYPALTTVRQDYEQLGDSAVRLLLQHIEEGARRGIRVELQSRLVVRDSTAAPPSPRAKKSSRKR</sequence>
<dbReference type="Proteomes" id="UP000562027">
    <property type="component" value="Unassembled WGS sequence"/>
</dbReference>
<dbReference type="Pfam" id="PF00356">
    <property type="entry name" value="LacI"/>
    <property type="match status" value="1"/>
</dbReference>
<accession>A0A840L514</accession>
<organism evidence="5 6">
    <name type="scientific">Roseateles oligotrophus</name>
    <dbReference type="NCBI Taxonomy" id="1769250"/>
    <lineage>
        <taxon>Bacteria</taxon>
        <taxon>Pseudomonadati</taxon>
        <taxon>Pseudomonadota</taxon>
        <taxon>Betaproteobacteria</taxon>
        <taxon>Burkholderiales</taxon>
        <taxon>Sphaerotilaceae</taxon>
        <taxon>Roseateles</taxon>
    </lineage>
</organism>
<name>A0A840L514_9BURK</name>
<keyword evidence="6" id="KW-1185">Reference proteome</keyword>
<protein>
    <submittedName>
        <fullName evidence="5">LacI family transcriptional regulator</fullName>
    </submittedName>
</protein>
<dbReference type="AlphaFoldDB" id="A0A840L514"/>
<evidence type="ECO:0000259" key="4">
    <source>
        <dbReference type="PROSITE" id="PS50932"/>
    </source>
</evidence>
<keyword evidence="1" id="KW-0805">Transcription regulation</keyword>
<dbReference type="InterPro" id="IPR028082">
    <property type="entry name" value="Peripla_BP_I"/>
</dbReference>
<dbReference type="PROSITE" id="PS00356">
    <property type="entry name" value="HTH_LACI_1"/>
    <property type="match status" value="1"/>
</dbReference>
<proteinExistence type="predicted"/>
<dbReference type="Gene3D" id="3.40.50.2300">
    <property type="match status" value="2"/>
</dbReference>
<dbReference type="GO" id="GO:0000976">
    <property type="term" value="F:transcription cis-regulatory region binding"/>
    <property type="evidence" value="ECO:0007669"/>
    <property type="project" value="TreeGrafter"/>
</dbReference>
<evidence type="ECO:0000313" key="5">
    <source>
        <dbReference type="EMBL" id="MBB4843644.1"/>
    </source>
</evidence>
<dbReference type="InterPro" id="IPR000843">
    <property type="entry name" value="HTH_LacI"/>
</dbReference>
<dbReference type="Pfam" id="PF13377">
    <property type="entry name" value="Peripla_BP_3"/>
    <property type="match status" value="1"/>
</dbReference>
<dbReference type="PANTHER" id="PTHR30146">
    <property type="entry name" value="LACI-RELATED TRANSCRIPTIONAL REPRESSOR"/>
    <property type="match status" value="1"/>
</dbReference>
<evidence type="ECO:0000256" key="3">
    <source>
        <dbReference type="ARBA" id="ARBA00023163"/>
    </source>
</evidence>
<dbReference type="SUPFAM" id="SSF53822">
    <property type="entry name" value="Periplasmic binding protein-like I"/>
    <property type="match status" value="1"/>
</dbReference>
<feature type="domain" description="HTH lacI-type" evidence="4">
    <location>
        <begin position="23"/>
        <end position="77"/>
    </location>
</feature>
<evidence type="ECO:0000256" key="2">
    <source>
        <dbReference type="ARBA" id="ARBA00023125"/>
    </source>
</evidence>
<keyword evidence="3" id="KW-0804">Transcription</keyword>
<dbReference type="SUPFAM" id="SSF47413">
    <property type="entry name" value="lambda repressor-like DNA-binding domains"/>
    <property type="match status" value="1"/>
</dbReference>
<evidence type="ECO:0000256" key="1">
    <source>
        <dbReference type="ARBA" id="ARBA00023015"/>
    </source>
</evidence>
<reference evidence="5 6" key="1">
    <citation type="submission" date="2020-08" db="EMBL/GenBank/DDBJ databases">
        <title>Functional genomics of gut bacteria from endangered species of beetles.</title>
        <authorList>
            <person name="Carlos-Shanley C."/>
        </authorList>
    </citation>
    <scope>NUCLEOTIDE SEQUENCE [LARGE SCALE GENOMIC DNA]</scope>
    <source>
        <strain evidence="5 6">S00239</strain>
    </source>
</reference>
<dbReference type="Gene3D" id="1.10.260.40">
    <property type="entry name" value="lambda repressor-like DNA-binding domains"/>
    <property type="match status" value="1"/>
</dbReference>
<dbReference type="CDD" id="cd01392">
    <property type="entry name" value="HTH_LacI"/>
    <property type="match status" value="1"/>
</dbReference>
<dbReference type="PROSITE" id="PS50932">
    <property type="entry name" value="HTH_LACI_2"/>
    <property type="match status" value="1"/>
</dbReference>
<dbReference type="EMBL" id="JACHLP010000004">
    <property type="protein sequence ID" value="MBB4843644.1"/>
    <property type="molecule type" value="Genomic_DNA"/>
</dbReference>
<dbReference type="GO" id="GO:0003700">
    <property type="term" value="F:DNA-binding transcription factor activity"/>
    <property type="evidence" value="ECO:0007669"/>
    <property type="project" value="TreeGrafter"/>
</dbReference>
<evidence type="ECO:0000313" key="6">
    <source>
        <dbReference type="Proteomes" id="UP000562027"/>
    </source>
</evidence>
<dbReference type="RefSeq" id="WP_184299112.1">
    <property type="nucleotide sequence ID" value="NZ_JACHLP010000004.1"/>
</dbReference>
<keyword evidence="2" id="KW-0238">DNA-binding</keyword>
<gene>
    <name evidence="5" type="ORF">HNP55_002167</name>
</gene>
<dbReference type="PANTHER" id="PTHR30146:SF153">
    <property type="entry name" value="LACTOSE OPERON REPRESSOR"/>
    <property type="match status" value="1"/>
</dbReference>
<dbReference type="InterPro" id="IPR046335">
    <property type="entry name" value="LacI/GalR-like_sensor"/>
</dbReference>
<dbReference type="SMART" id="SM00354">
    <property type="entry name" value="HTH_LACI"/>
    <property type="match status" value="1"/>
</dbReference>
<comment type="caution">
    <text evidence="5">The sequence shown here is derived from an EMBL/GenBank/DDBJ whole genome shotgun (WGS) entry which is preliminary data.</text>
</comment>
<dbReference type="CDD" id="cd06267">
    <property type="entry name" value="PBP1_LacI_sugar_binding-like"/>
    <property type="match status" value="1"/>
</dbReference>
<dbReference type="InterPro" id="IPR010982">
    <property type="entry name" value="Lambda_DNA-bd_dom_sf"/>
</dbReference>